<comment type="caution">
    <text evidence="1">The sequence shown here is derived from an EMBL/GenBank/DDBJ whole genome shotgun (WGS) entry which is preliminary data.</text>
</comment>
<organism evidence="1 2">
    <name type="scientific">Rhizophagus clarus</name>
    <dbReference type="NCBI Taxonomy" id="94130"/>
    <lineage>
        <taxon>Eukaryota</taxon>
        <taxon>Fungi</taxon>
        <taxon>Fungi incertae sedis</taxon>
        <taxon>Mucoromycota</taxon>
        <taxon>Glomeromycotina</taxon>
        <taxon>Glomeromycetes</taxon>
        <taxon>Glomerales</taxon>
        <taxon>Glomeraceae</taxon>
        <taxon>Rhizophagus</taxon>
    </lineage>
</organism>
<evidence type="ECO:0000313" key="2">
    <source>
        <dbReference type="Proteomes" id="UP000615446"/>
    </source>
</evidence>
<dbReference type="AlphaFoldDB" id="A0A8H3QYB3"/>
<protein>
    <submittedName>
        <fullName evidence="1">Uncharacterized protein</fullName>
    </submittedName>
</protein>
<dbReference type="OrthoDB" id="2436200at2759"/>
<dbReference type="Proteomes" id="UP000615446">
    <property type="component" value="Unassembled WGS sequence"/>
</dbReference>
<dbReference type="EMBL" id="BLAL01000229">
    <property type="protein sequence ID" value="GES93829.1"/>
    <property type="molecule type" value="Genomic_DNA"/>
</dbReference>
<reference evidence="1" key="1">
    <citation type="submission" date="2019-10" db="EMBL/GenBank/DDBJ databases">
        <title>Conservation and host-specific expression of non-tandemly repeated heterogenous ribosome RNA gene in arbuscular mycorrhizal fungi.</title>
        <authorList>
            <person name="Maeda T."/>
            <person name="Kobayashi Y."/>
            <person name="Nakagawa T."/>
            <person name="Ezawa T."/>
            <person name="Yamaguchi K."/>
            <person name="Bino T."/>
            <person name="Nishimoto Y."/>
            <person name="Shigenobu S."/>
            <person name="Kawaguchi M."/>
        </authorList>
    </citation>
    <scope>NUCLEOTIDE SEQUENCE</scope>
    <source>
        <strain evidence="1">HR1</strain>
    </source>
</reference>
<evidence type="ECO:0000313" key="1">
    <source>
        <dbReference type="EMBL" id="GES93829.1"/>
    </source>
</evidence>
<gene>
    <name evidence="1" type="ORF">RCL2_002058000</name>
</gene>
<sequence>MDLSTRKHLSLLHLSKSYHTNCKWHVNLSKPIKNNPDSLVFVTILFNEHSSHNLNISAYQFKASKVFIKPMLKDIKWMTTYGHLKLLVIKHILKAKYNKKVYNQDLYKVIYKYQYDNNVHGNDVLRVFEYLEKCKDDDPH</sequence>
<name>A0A8H3QYB3_9GLOM</name>
<proteinExistence type="predicted"/>
<accession>A0A8H3QYB3</accession>